<evidence type="ECO:0000313" key="3">
    <source>
        <dbReference type="Proteomes" id="UP000035352"/>
    </source>
</evidence>
<keyword evidence="1" id="KW-1133">Transmembrane helix</keyword>
<sequence>MSPEKEEVPRGGQADGRAPTYSKRLRYLAGIADFDVGGLIFLSGRFSILF</sequence>
<name>A0A0G3BUA2_9BURK</name>
<accession>A0A0G3BUA2</accession>
<dbReference type="RefSeq" id="WP_157359933.1">
    <property type="nucleotide sequence ID" value="NZ_CP011371.1"/>
</dbReference>
<protein>
    <submittedName>
        <fullName evidence="2">Uncharacterized protein</fullName>
    </submittedName>
</protein>
<proteinExistence type="predicted"/>
<keyword evidence="1" id="KW-0812">Transmembrane</keyword>
<reference evidence="2 3" key="1">
    <citation type="submission" date="2015-05" db="EMBL/GenBank/DDBJ databases">
        <authorList>
            <person name="Tang B."/>
            <person name="Yu Y."/>
        </authorList>
    </citation>
    <scope>NUCLEOTIDE SEQUENCE [LARGE SCALE GENOMIC DNA]</scope>
    <source>
        <strain evidence="2 3">DSM 7029</strain>
    </source>
</reference>
<keyword evidence="3" id="KW-1185">Reference proteome</keyword>
<gene>
    <name evidence="2" type="ORF">AAW51_3419</name>
</gene>
<feature type="transmembrane region" description="Helical" evidence="1">
    <location>
        <begin position="27"/>
        <end position="48"/>
    </location>
</feature>
<dbReference type="KEGG" id="pbh:AAW51_3419"/>
<dbReference type="Proteomes" id="UP000035352">
    <property type="component" value="Chromosome"/>
</dbReference>
<dbReference type="AlphaFoldDB" id="A0A0G3BUA2"/>
<evidence type="ECO:0000256" key="1">
    <source>
        <dbReference type="SAM" id="Phobius"/>
    </source>
</evidence>
<dbReference type="EMBL" id="CP011371">
    <property type="protein sequence ID" value="AKJ30110.1"/>
    <property type="molecule type" value="Genomic_DNA"/>
</dbReference>
<evidence type="ECO:0000313" key="2">
    <source>
        <dbReference type="EMBL" id="AKJ30110.1"/>
    </source>
</evidence>
<organism evidence="2 3">
    <name type="scientific">Caldimonas brevitalea</name>
    <dbReference type="NCBI Taxonomy" id="413882"/>
    <lineage>
        <taxon>Bacteria</taxon>
        <taxon>Pseudomonadati</taxon>
        <taxon>Pseudomonadota</taxon>
        <taxon>Betaproteobacteria</taxon>
        <taxon>Burkholderiales</taxon>
        <taxon>Sphaerotilaceae</taxon>
        <taxon>Caldimonas</taxon>
    </lineage>
</organism>
<keyword evidence="1" id="KW-0472">Membrane</keyword>